<sequence>MAEESPGFLGRWARRKTDVAQGKPLADPVPPLPTVPTPIAVPAAVLPQGAVTSARAPVTEAASGPEKILSLEDVKLLNKDSDFKPFMAGNVGPEVRNAAMKKLFADPHFNIMDGLDIYIDDYSKSDPIPESMLRQMTSSKFLKLFDAEEEDADAQKTPEAALPRENANFPADQTVAQSYESPDISPPDLLHPDHSSQLEPVPGSGASQEDHAHTDLRLQPDHAAPAPDAGRST</sequence>
<evidence type="ECO:0000313" key="2">
    <source>
        <dbReference type="EMBL" id="GGA91211.1"/>
    </source>
</evidence>
<evidence type="ECO:0000313" key="3">
    <source>
        <dbReference type="Proteomes" id="UP000620596"/>
    </source>
</evidence>
<evidence type="ECO:0008006" key="4">
    <source>
        <dbReference type="Google" id="ProtNLM"/>
    </source>
</evidence>
<proteinExistence type="predicted"/>
<name>A0A916WEU4_9BURK</name>
<comment type="caution">
    <text evidence="2">The sequence shown here is derived from an EMBL/GenBank/DDBJ whole genome shotgun (WGS) entry which is preliminary data.</text>
</comment>
<dbReference type="Proteomes" id="UP000620596">
    <property type="component" value="Unassembled WGS sequence"/>
</dbReference>
<feature type="region of interest" description="Disordered" evidence="1">
    <location>
        <begin position="1"/>
        <end position="31"/>
    </location>
</feature>
<reference evidence="2" key="1">
    <citation type="journal article" date="2014" name="Int. J. Syst. Evol. Microbiol.">
        <title>Complete genome sequence of Corynebacterium casei LMG S-19264T (=DSM 44701T), isolated from a smear-ripened cheese.</title>
        <authorList>
            <consortium name="US DOE Joint Genome Institute (JGI-PGF)"/>
            <person name="Walter F."/>
            <person name="Albersmeier A."/>
            <person name="Kalinowski J."/>
            <person name="Ruckert C."/>
        </authorList>
    </citation>
    <scope>NUCLEOTIDE SEQUENCE</scope>
    <source>
        <strain evidence="2">CGMCC 1.15322</strain>
    </source>
</reference>
<reference evidence="2" key="2">
    <citation type="submission" date="2020-09" db="EMBL/GenBank/DDBJ databases">
        <authorList>
            <person name="Sun Q."/>
            <person name="Zhou Y."/>
        </authorList>
    </citation>
    <scope>NUCLEOTIDE SEQUENCE</scope>
    <source>
        <strain evidence="2">CGMCC 1.15322</strain>
    </source>
</reference>
<keyword evidence="3" id="KW-1185">Reference proteome</keyword>
<dbReference type="Pfam" id="PF11748">
    <property type="entry name" value="DUF3306"/>
    <property type="match status" value="1"/>
</dbReference>
<evidence type="ECO:0000256" key="1">
    <source>
        <dbReference type="SAM" id="MobiDB-lite"/>
    </source>
</evidence>
<feature type="compositionally biased region" description="Basic and acidic residues" evidence="1">
    <location>
        <begin position="208"/>
        <end position="220"/>
    </location>
</feature>
<accession>A0A916WEU4</accession>
<dbReference type="AlphaFoldDB" id="A0A916WEU4"/>
<feature type="region of interest" description="Disordered" evidence="1">
    <location>
        <begin position="147"/>
        <end position="233"/>
    </location>
</feature>
<organism evidence="2 3">
    <name type="scientific">Polaromonas eurypsychrophila</name>
    <dbReference type="NCBI Taxonomy" id="1614635"/>
    <lineage>
        <taxon>Bacteria</taxon>
        <taxon>Pseudomonadati</taxon>
        <taxon>Pseudomonadota</taxon>
        <taxon>Betaproteobacteria</taxon>
        <taxon>Burkholderiales</taxon>
        <taxon>Comamonadaceae</taxon>
        <taxon>Polaromonas</taxon>
    </lineage>
</organism>
<gene>
    <name evidence="2" type="ORF">GCM10011496_10110</name>
</gene>
<protein>
    <recommendedName>
        <fullName evidence="4">DUF3306 domain-containing protein</fullName>
    </recommendedName>
</protein>
<dbReference type="RefSeq" id="WP_188707253.1">
    <property type="nucleotide sequence ID" value="NZ_BMIG01000003.1"/>
</dbReference>
<dbReference type="EMBL" id="BMIG01000003">
    <property type="protein sequence ID" value="GGA91211.1"/>
    <property type="molecule type" value="Genomic_DNA"/>
</dbReference>
<dbReference type="InterPro" id="IPR021735">
    <property type="entry name" value="DUF3306"/>
</dbReference>